<dbReference type="Proteomes" id="UP000799439">
    <property type="component" value="Unassembled WGS sequence"/>
</dbReference>
<comment type="caution">
    <text evidence="1">The sequence shown here is derived from an EMBL/GenBank/DDBJ whole genome shotgun (WGS) entry which is preliminary data.</text>
</comment>
<proteinExistence type="predicted"/>
<dbReference type="EMBL" id="ML996093">
    <property type="protein sequence ID" value="KAF2148560.1"/>
    <property type="molecule type" value="Genomic_DNA"/>
</dbReference>
<name>A0A9P4MCB6_9PEZI</name>
<dbReference type="OrthoDB" id="3945582at2759"/>
<reference evidence="1" key="1">
    <citation type="journal article" date="2020" name="Stud. Mycol.">
        <title>101 Dothideomycetes genomes: a test case for predicting lifestyles and emergence of pathogens.</title>
        <authorList>
            <person name="Haridas S."/>
            <person name="Albert R."/>
            <person name="Binder M."/>
            <person name="Bloem J."/>
            <person name="Labutti K."/>
            <person name="Salamov A."/>
            <person name="Andreopoulos B."/>
            <person name="Baker S."/>
            <person name="Barry K."/>
            <person name="Bills G."/>
            <person name="Bluhm B."/>
            <person name="Cannon C."/>
            <person name="Castanera R."/>
            <person name="Culley D."/>
            <person name="Daum C."/>
            <person name="Ezra D."/>
            <person name="Gonzalez J."/>
            <person name="Henrissat B."/>
            <person name="Kuo A."/>
            <person name="Liang C."/>
            <person name="Lipzen A."/>
            <person name="Lutzoni F."/>
            <person name="Magnuson J."/>
            <person name="Mondo S."/>
            <person name="Nolan M."/>
            <person name="Ohm R."/>
            <person name="Pangilinan J."/>
            <person name="Park H.-J."/>
            <person name="Ramirez L."/>
            <person name="Alfaro M."/>
            <person name="Sun H."/>
            <person name="Tritt A."/>
            <person name="Yoshinaga Y."/>
            <person name="Zwiers L.-H."/>
            <person name="Turgeon B."/>
            <person name="Goodwin S."/>
            <person name="Spatafora J."/>
            <person name="Crous P."/>
            <person name="Grigoriev I."/>
        </authorList>
    </citation>
    <scope>NUCLEOTIDE SEQUENCE</scope>
    <source>
        <strain evidence="1">CBS 260.36</strain>
    </source>
</reference>
<protein>
    <submittedName>
        <fullName evidence="1">Uncharacterized protein</fullName>
    </submittedName>
</protein>
<accession>A0A9P4MCB6</accession>
<evidence type="ECO:0000313" key="2">
    <source>
        <dbReference type="Proteomes" id="UP000799439"/>
    </source>
</evidence>
<sequence>MGRQEVPTFYLYAVGRSPEFLSLGTLILGHYSNIEGRRSIQATLSDAELQEWAWSTSMEECDIDLSSSPKLGFSIDGADVASISTNWTTTNGVHLVSPSGSRTQLKEPQEFLNQIVLGKNNKARDNLQLWISSSRSDYMMKLKWLRSPKVWMLTGQYILNNASAVQIESRSTGGSAAISSSLVGTLTGLPIGGSVDLGHEKKAVVKAKWTDSLVWAAQYQLLDIDYTIATQNQAIRPPPNVVPLADVVSNGTLRGGKTDSNAFILNVRALESSNPPEDETSEETQIYDSTLEQSIAELAQFIE</sequence>
<evidence type="ECO:0000313" key="1">
    <source>
        <dbReference type="EMBL" id="KAF2148560.1"/>
    </source>
</evidence>
<keyword evidence="2" id="KW-1185">Reference proteome</keyword>
<dbReference type="AlphaFoldDB" id="A0A9P4MCB6"/>
<gene>
    <name evidence="1" type="ORF">K461DRAFT_324871</name>
</gene>
<organism evidence="1 2">
    <name type="scientific">Myriangium duriaei CBS 260.36</name>
    <dbReference type="NCBI Taxonomy" id="1168546"/>
    <lineage>
        <taxon>Eukaryota</taxon>
        <taxon>Fungi</taxon>
        <taxon>Dikarya</taxon>
        <taxon>Ascomycota</taxon>
        <taxon>Pezizomycotina</taxon>
        <taxon>Dothideomycetes</taxon>
        <taxon>Dothideomycetidae</taxon>
        <taxon>Myriangiales</taxon>
        <taxon>Myriangiaceae</taxon>
        <taxon>Myriangium</taxon>
    </lineage>
</organism>